<dbReference type="GO" id="GO:0006914">
    <property type="term" value="P:autophagy"/>
    <property type="evidence" value="ECO:0007669"/>
    <property type="project" value="UniProtKB-KW"/>
</dbReference>
<dbReference type="InterPro" id="IPR036249">
    <property type="entry name" value="Thioredoxin-like_sf"/>
</dbReference>
<comment type="function">
    <text evidence="5">Plays an important role in regulating the size of autophagosomes during the formation process.</text>
</comment>
<dbReference type="InterPro" id="IPR043361">
    <property type="entry name" value="DNAJC16_TRX"/>
</dbReference>
<protein>
    <recommendedName>
        <fullName evidence="2">DnaJ homolog subfamily C member 16</fullName>
    </recommendedName>
    <alternativeName>
        <fullName evidence="6">Endoplasmic reticulum DNA J domain-containing protein 8</fullName>
    </alternativeName>
</protein>
<evidence type="ECO:0000313" key="10">
    <source>
        <dbReference type="Ensembl" id="ENSOMYP00000053003.2"/>
    </source>
</evidence>
<dbReference type="PROSITE" id="PS50076">
    <property type="entry name" value="DNAJ_2"/>
    <property type="match status" value="1"/>
</dbReference>
<dbReference type="Proteomes" id="UP000694395">
    <property type="component" value="Chromosome 7"/>
</dbReference>
<organism evidence="10 11">
    <name type="scientific">Oncorhynchus mykiss</name>
    <name type="common">Rainbow trout</name>
    <name type="synonym">Salmo gairdneri</name>
    <dbReference type="NCBI Taxonomy" id="8022"/>
    <lineage>
        <taxon>Eukaryota</taxon>
        <taxon>Metazoa</taxon>
        <taxon>Chordata</taxon>
        <taxon>Craniata</taxon>
        <taxon>Vertebrata</taxon>
        <taxon>Euteleostomi</taxon>
        <taxon>Actinopterygii</taxon>
        <taxon>Neopterygii</taxon>
        <taxon>Teleostei</taxon>
        <taxon>Protacanthopterygii</taxon>
        <taxon>Salmoniformes</taxon>
        <taxon>Salmonidae</taxon>
        <taxon>Salmoninae</taxon>
        <taxon>Oncorhynchus</taxon>
    </lineage>
</organism>
<keyword evidence="8" id="KW-1133">Transmembrane helix</keyword>
<dbReference type="GeneTree" id="ENSGT00940000155851"/>
<dbReference type="InterPro" id="IPR013766">
    <property type="entry name" value="Thioredoxin_domain"/>
</dbReference>
<evidence type="ECO:0000256" key="1">
    <source>
        <dbReference type="ARBA" id="ARBA00004163"/>
    </source>
</evidence>
<dbReference type="Pfam" id="PF00085">
    <property type="entry name" value="Thioredoxin"/>
    <property type="match status" value="1"/>
</dbReference>
<dbReference type="PANTHER" id="PTHR44303:SF1">
    <property type="entry name" value="DNAJ HOMOLOG SUBFAMILY C MEMBER 16"/>
    <property type="match status" value="1"/>
</dbReference>
<dbReference type="Ensembl" id="ENSOMYT00000057656.2">
    <property type="protein sequence ID" value="ENSOMYP00000053003.2"/>
    <property type="gene ID" value="ENSOMYG00000023819.2"/>
</dbReference>
<evidence type="ECO:0000256" key="6">
    <source>
        <dbReference type="ARBA" id="ARBA00035043"/>
    </source>
</evidence>
<evidence type="ECO:0000259" key="9">
    <source>
        <dbReference type="PROSITE" id="PS50076"/>
    </source>
</evidence>
<dbReference type="Gene3D" id="1.10.287.110">
    <property type="entry name" value="DnaJ domain"/>
    <property type="match status" value="1"/>
</dbReference>
<feature type="transmembrane region" description="Helical" evidence="8">
    <location>
        <begin position="516"/>
        <end position="536"/>
    </location>
</feature>
<sequence length="730" mass="83744">MKYLLLAGQRAGIASELEFDPYRVLGLTKSASQAEVKKVYKRLVREWHPDKNNDPGAEDMFIKITKSYEILGNVERRANYDRYGQMEENKQGQHQQGFNRHFHNSFYFDESFFNFPRSGRDFSDSKYLLDHAGFNSKVLPDSFKRPYLIKITSEWCFACVHIEPVWREAVQELEPLGVGIGIVDIGYERRLANQLGVHRTPSILGVVNGRVTVFHYSVVREHLRQFVEDLLPQRLVEKVTDKNYVSFLGSWHVENNPSVLLFDQVPAVPLLYKLTAFAFKDYVRFGYVDQGLTETSRLLHQFNINSYAPTMLLFKENTEQPADIIQAKGMKRQIMEEFVSNNKYLCVPRLVNQHLFDELCPIKQFHRRRKYCVLLITGEEPGFVPGNQAFLTFASSNTKDVLRFTYVYQRQQQPLCQALLHNQVVILERRSPGGKAVYRSVIGGWNGSDDDKTRLHEQLELLQRDPSYLSYDATLPELNNELSPMFLIQWINAAYDYFLQIYDDLLFSNWREMMPILSLIFSALFILFGTVIIQAFSDSGEEKPPQKPKPKNPPKTEDSPGRANTSSRPPKKDFVEVTELTNITYISNLVKLRPGHINVVLVLTDASKNALLRNVFLCHTHSVSTLHFSFLNADKHSQWMPSLLESCPTAARGDEYSSPFSGRPRDFTGHVLALNGHKKYFCLFRPVFTGDTDTGGESSSSSSSSFDEGSRRKSRSRCDNGHRSWPDGTN</sequence>
<dbReference type="Pfam" id="PF00226">
    <property type="entry name" value="DnaJ"/>
    <property type="match status" value="1"/>
</dbReference>
<dbReference type="PANTHER" id="PTHR44303">
    <property type="entry name" value="DNAJ HOMOLOG SUBFAMILY C MEMBER 16"/>
    <property type="match status" value="1"/>
</dbReference>
<dbReference type="AlphaFoldDB" id="A0A8C7RKF2"/>
<keyword evidence="11" id="KW-1185">Reference proteome</keyword>
<keyword evidence="3" id="KW-0072">Autophagy</keyword>
<dbReference type="InterPro" id="IPR052448">
    <property type="entry name" value="DnaJ_C16_autophagy_reg"/>
</dbReference>
<reference evidence="10" key="1">
    <citation type="submission" date="2020-07" db="EMBL/GenBank/DDBJ databases">
        <title>A long reads based de novo assembly of the rainbow trout Arlee double haploid line genome.</title>
        <authorList>
            <person name="Gao G."/>
            <person name="Palti Y."/>
        </authorList>
    </citation>
    <scope>NUCLEOTIDE SEQUENCE [LARGE SCALE GENOMIC DNA]</scope>
</reference>
<dbReference type="CDD" id="cd02963">
    <property type="entry name" value="TRX_DnaJ"/>
    <property type="match status" value="1"/>
</dbReference>
<evidence type="ECO:0000256" key="7">
    <source>
        <dbReference type="SAM" id="MobiDB-lite"/>
    </source>
</evidence>
<evidence type="ECO:0000256" key="8">
    <source>
        <dbReference type="SAM" id="Phobius"/>
    </source>
</evidence>
<evidence type="ECO:0000256" key="5">
    <source>
        <dbReference type="ARBA" id="ARBA00035002"/>
    </source>
</evidence>
<feature type="compositionally biased region" description="Low complexity" evidence="7">
    <location>
        <begin position="692"/>
        <end position="707"/>
    </location>
</feature>
<dbReference type="SMART" id="SM00271">
    <property type="entry name" value="DnaJ"/>
    <property type="match status" value="1"/>
</dbReference>
<feature type="compositionally biased region" description="Basic and acidic residues" evidence="7">
    <location>
        <begin position="708"/>
        <end position="730"/>
    </location>
</feature>
<evidence type="ECO:0000256" key="4">
    <source>
        <dbReference type="ARBA" id="ARBA00023180"/>
    </source>
</evidence>
<dbReference type="Gene3D" id="3.40.30.10">
    <property type="entry name" value="Glutaredoxin"/>
    <property type="match status" value="1"/>
</dbReference>
<reference evidence="10" key="2">
    <citation type="submission" date="2025-08" db="UniProtKB">
        <authorList>
            <consortium name="Ensembl"/>
        </authorList>
    </citation>
    <scope>IDENTIFICATION</scope>
</reference>
<reference evidence="10" key="3">
    <citation type="submission" date="2025-09" db="UniProtKB">
        <authorList>
            <consortium name="Ensembl"/>
        </authorList>
    </citation>
    <scope>IDENTIFICATION</scope>
</reference>
<keyword evidence="8" id="KW-0472">Membrane</keyword>
<keyword evidence="4" id="KW-0325">Glycoprotein</keyword>
<dbReference type="InterPro" id="IPR001623">
    <property type="entry name" value="DnaJ_domain"/>
</dbReference>
<dbReference type="CDD" id="cd06257">
    <property type="entry name" value="DnaJ"/>
    <property type="match status" value="1"/>
</dbReference>
<dbReference type="SUPFAM" id="SSF46565">
    <property type="entry name" value="Chaperone J-domain"/>
    <property type="match status" value="1"/>
</dbReference>
<accession>A0A8C7RKF2</accession>
<dbReference type="PROSITE" id="PS00636">
    <property type="entry name" value="DNAJ_1"/>
    <property type="match status" value="1"/>
</dbReference>
<dbReference type="InterPro" id="IPR018253">
    <property type="entry name" value="DnaJ_domain_CS"/>
</dbReference>
<dbReference type="GO" id="GO:0005789">
    <property type="term" value="C:endoplasmic reticulum membrane"/>
    <property type="evidence" value="ECO:0007669"/>
    <property type="project" value="UniProtKB-SubCell"/>
</dbReference>
<evidence type="ECO:0000256" key="2">
    <source>
        <dbReference type="ARBA" id="ARBA00020921"/>
    </source>
</evidence>
<comment type="subcellular location">
    <subcellularLocation>
        <location evidence="1">Endoplasmic reticulum membrane</location>
        <topology evidence="1">Single-pass type IV membrane protein</topology>
    </subcellularLocation>
</comment>
<proteinExistence type="predicted"/>
<feature type="region of interest" description="Disordered" evidence="7">
    <location>
        <begin position="692"/>
        <end position="730"/>
    </location>
</feature>
<keyword evidence="8" id="KW-0812">Transmembrane</keyword>
<dbReference type="PRINTS" id="PR00625">
    <property type="entry name" value="JDOMAIN"/>
</dbReference>
<evidence type="ECO:0000313" key="11">
    <source>
        <dbReference type="Proteomes" id="UP000694395"/>
    </source>
</evidence>
<feature type="region of interest" description="Disordered" evidence="7">
    <location>
        <begin position="539"/>
        <end position="571"/>
    </location>
</feature>
<name>A0A8C7RKF2_ONCMY</name>
<evidence type="ECO:0000256" key="3">
    <source>
        <dbReference type="ARBA" id="ARBA00023006"/>
    </source>
</evidence>
<dbReference type="InterPro" id="IPR036869">
    <property type="entry name" value="J_dom_sf"/>
</dbReference>
<feature type="domain" description="J" evidence="9">
    <location>
        <begin position="20"/>
        <end position="84"/>
    </location>
</feature>
<dbReference type="SUPFAM" id="SSF52833">
    <property type="entry name" value="Thioredoxin-like"/>
    <property type="match status" value="1"/>
</dbReference>